<proteinExistence type="predicted"/>
<dbReference type="RefSeq" id="WP_326565525.1">
    <property type="nucleotide sequence ID" value="NZ_CP142149.1"/>
</dbReference>
<sequence length="163" mass="17507">MATHGPGPRPAGNLGWALGTVLRRWNGEVDHVLAGLPQGPRGFQVLGAVVHADIPTQAALAAHLGIDRTVMTYLIDELVDAGLVERKPSPEDRRVRRIVATAQGREALAEAERQVAAVEEAVLGGLTPEQRALFQNLTYEAACLIHELDPVPDSCRTVSEALR</sequence>
<dbReference type="PRINTS" id="PR00598">
    <property type="entry name" value="HTHMARR"/>
</dbReference>
<protein>
    <submittedName>
        <fullName evidence="2">MarR family winged helix-turn-helix transcriptional regulator</fullName>
    </submittedName>
</protein>
<name>A0ABZ1HXG6_9PSEU</name>
<reference evidence="2 3" key="1">
    <citation type="journal article" date="2015" name="Int. J. Syst. Evol. Microbiol.">
        <title>Amycolatopsis rhabdoformis sp. nov., an actinomycete isolated from a tropical forest soil.</title>
        <authorList>
            <person name="Souza W.R."/>
            <person name="Silva R.E."/>
            <person name="Goodfellow M."/>
            <person name="Busarakam K."/>
            <person name="Figueiro F.S."/>
            <person name="Ferreira D."/>
            <person name="Rodrigues-Filho E."/>
            <person name="Moraes L.A.B."/>
            <person name="Zucchi T.D."/>
        </authorList>
    </citation>
    <scope>NUCLEOTIDE SEQUENCE [LARGE SCALE GENOMIC DNA]</scope>
    <source>
        <strain evidence="2 3">NCIMB 14900</strain>
    </source>
</reference>
<feature type="domain" description="HTH marR-type" evidence="1">
    <location>
        <begin position="11"/>
        <end position="153"/>
    </location>
</feature>
<dbReference type="InterPro" id="IPR039422">
    <property type="entry name" value="MarR/SlyA-like"/>
</dbReference>
<dbReference type="EMBL" id="CP142149">
    <property type="protein sequence ID" value="WSE26544.1"/>
    <property type="molecule type" value="Genomic_DNA"/>
</dbReference>
<gene>
    <name evidence="2" type="ORF">VSH64_27085</name>
</gene>
<dbReference type="PANTHER" id="PTHR33164">
    <property type="entry name" value="TRANSCRIPTIONAL REGULATOR, MARR FAMILY"/>
    <property type="match status" value="1"/>
</dbReference>
<dbReference type="PANTHER" id="PTHR33164:SF89">
    <property type="entry name" value="MARR FAMILY REGULATORY PROTEIN"/>
    <property type="match status" value="1"/>
</dbReference>
<dbReference type="InterPro" id="IPR036388">
    <property type="entry name" value="WH-like_DNA-bd_sf"/>
</dbReference>
<evidence type="ECO:0000313" key="3">
    <source>
        <dbReference type="Proteomes" id="UP001330812"/>
    </source>
</evidence>
<accession>A0ABZ1HXG6</accession>
<dbReference type="Gene3D" id="1.10.10.10">
    <property type="entry name" value="Winged helix-like DNA-binding domain superfamily/Winged helix DNA-binding domain"/>
    <property type="match status" value="1"/>
</dbReference>
<dbReference type="Proteomes" id="UP001330812">
    <property type="component" value="Chromosome"/>
</dbReference>
<dbReference type="PROSITE" id="PS50995">
    <property type="entry name" value="HTH_MARR_2"/>
    <property type="match status" value="1"/>
</dbReference>
<dbReference type="InterPro" id="IPR036390">
    <property type="entry name" value="WH_DNA-bd_sf"/>
</dbReference>
<evidence type="ECO:0000313" key="2">
    <source>
        <dbReference type="EMBL" id="WSE26544.1"/>
    </source>
</evidence>
<organism evidence="2 3">
    <name type="scientific">Amycolatopsis rhabdoformis</name>
    <dbReference type="NCBI Taxonomy" id="1448059"/>
    <lineage>
        <taxon>Bacteria</taxon>
        <taxon>Bacillati</taxon>
        <taxon>Actinomycetota</taxon>
        <taxon>Actinomycetes</taxon>
        <taxon>Pseudonocardiales</taxon>
        <taxon>Pseudonocardiaceae</taxon>
        <taxon>Amycolatopsis</taxon>
    </lineage>
</organism>
<dbReference type="InterPro" id="IPR000835">
    <property type="entry name" value="HTH_MarR-typ"/>
</dbReference>
<evidence type="ECO:0000259" key="1">
    <source>
        <dbReference type="PROSITE" id="PS50995"/>
    </source>
</evidence>
<dbReference type="Pfam" id="PF12802">
    <property type="entry name" value="MarR_2"/>
    <property type="match status" value="1"/>
</dbReference>
<dbReference type="SMART" id="SM00347">
    <property type="entry name" value="HTH_MARR"/>
    <property type="match status" value="1"/>
</dbReference>
<keyword evidence="3" id="KW-1185">Reference proteome</keyword>
<dbReference type="SUPFAM" id="SSF46785">
    <property type="entry name" value="Winged helix' DNA-binding domain"/>
    <property type="match status" value="1"/>
</dbReference>